<protein>
    <recommendedName>
        <fullName evidence="3">Leucine-binding protein domain-containing protein</fullName>
    </recommendedName>
</protein>
<evidence type="ECO:0000313" key="4">
    <source>
        <dbReference type="EMBL" id="AXA26702.1"/>
    </source>
</evidence>
<gene>
    <name evidence="4" type="ORF">C1S65_22230</name>
</gene>
<name>A0AAD0LCA4_PSEPU</name>
<comment type="similarity">
    <text evidence="1">Belongs to the leucine-binding protein family.</text>
</comment>
<dbReference type="InterPro" id="IPR028081">
    <property type="entry name" value="Leu-bd"/>
</dbReference>
<dbReference type="Proteomes" id="UP000251617">
    <property type="component" value="Chromosome"/>
</dbReference>
<evidence type="ECO:0000256" key="1">
    <source>
        <dbReference type="ARBA" id="ARBA00010062"/>
    </source>
</evidence>
<keyword evidence="2" id="KW-0732">Signal</keyword>
<organism evidence="4 5">
    <name type="scientific">Pseudomonas putida</name>
    <name type="common">Arthrobacter siderocapsulatus</name>
    <dbReference type="NCBI Taxonomy" id="303"/>
    <lineage>
        <taxon>Bacteria</taxon>
        <taxon>Pseudomonadati</taxon>
        <taxon>Pseudomonadota</taxon>
        <taxon>Gammaproteobacteria</taxon>
        <taxon>Pseudomonadales</taxon>
        <taxon>Pseudomonadaceae</taxon>
        <taxon>Pseudomonas</taxon>
    </lineage>
</organism>
<reference evidence="4 5" key="1">
    <citation type="submission" date="2018-06" db="EMBL/GenBank/DDBJ databases">
        <title>The genome of Pseudomonas putida NX-1, a lignin degrader.</title>
        <authorList>
            <person name="Xu Z."/>
        </authorList>
    </citation>
    <scope>NUCLEOTIDE SEQUENCE [LARGE SCALE GENOMIC DNA]</scope>
    <source>
        <strain evidence="4 5">NX-1</strain>
    </source>
</reference>
<dbReference type="InterPro" id="IPR028082">
    <property type="entry name" value="Peripla_BP_I"/>
</dbReference>
<dbReference type="PANTHER" id="PTHR30483:SF6">
    <property type="entry name" value="PERIPLASMIC BINDING PROTEIN OF ABC TRANSPORTER FOR NATURAL AMINO ACIDS"/>
    <property type="match status" value="1"/>
</dbReference>
<evidence type="ECO:0000256" key="2">
    <source>
        <dbReference type="ARBA" id="ARBA00022729"/>
    </source>
</evidence>
<dbReference type="EMBL" id="CP030750">
    <property type="protein sequence ID" value="AXA26702.1"/>
    <property type="molecule type" value="Genomic_DNA"/>
</dbReference>
<dbReference type="InterPro" id="IPR051010">
    <property type="entry name" value="BCAA_transport"/>
</dbReference>
<accession>A0AAD0LCA4</accession>
<dbReference type="RefSeq" id="WP_112899148.1">
    <property type="nucleotide sequence ID" value="NZ_CP030750.1"/>
</dbReference>
<dbReference type="Pfam" id="PF13458">
    <property type="entry name" value="Peripla_BP_6"/>
    <property type="match status" value="1"/>
</dbReference>
<dbReference type="AlphaFoldDB" id="A0AAD0LCA4"/>
<evidence type="ECO:0000259" key="3">
    <source>
        <dbReference type="Pfam" id="PF13458"/>
    </source>
</evidence>
<dbReference type="PANTHER" id="PTHR30483">
    <property type="entry name" value="LEUCINE-SPECIFIC-BINDING PROTEIN"/>
    <property type="match status" value="1"/>
</dbReference>
<proteinExistence type="inferred from homology"/>
<sequence length="271" mass="28971">MEQVGIVGPFTGPRAAYGRWLRRAASGTTLRVCWADDGADPALALVAARRLLEAGVSAVVGHFNSECARVAGALYQAAGVPLLLPAATAPDLCQAVGAYRLCASERHQVAAMLEYLAGASGYLEEVWSDGSVYGERLAQSLRAGVGQVPQPRAGPPIHALMGSHVKVAQQIRLHGRSDTLYLLPDDCVIDEFDVLLEGYELATLCPHATPDFGTCVRLALGHVETAIAQGRSVAEYLRSHPDFQAGEHRHAGFTLVRRDYRSAASLLTRMS</sequence>
<feature type="domain" description="Leucine-binding protein" evidence="3">
    <location>
        <begin position="4"/>
        <end position="121"/>
    </location>
</feature>
<dbReference type="SUPFAM" id="SSF53822">
    <property type="entry name" value="Periplasmic binding protein-like I"/>
    <property type="match status" value="1"/>
</dbReference>
<evidence type="ECO:0000313" key="5">
    <source>
        <dbReference type="Proteomes" id="UP000251617"/>
    </source>
</evidence>
<dbReference type="Gene3D" id="3.40.50.2300">
    <property type="match status" value="1"/>
</dbReference>